<dbReference type="NCBIfam" id="TIGR00705">
    <property type="entry name" value="SppA_67K"/>
    <property type="match status" value="1"/>
</dbReference>
<proteinExistence type="inferred from homology"/>
<evidence type="ECO:0000259" key="8">
    <source>
        <dbReference type="Pfam" id="PF01343"/>
    </source>
</evidence>
<dbReference type="Pfam" id="PF01343">
    <property type="entry name" value="Peptidase_S49"/>
    <property type="match status" value="2"/>
</dbReference>
<comment type="caution">
    <text evidence="9">The sequence shown here is derived from an EMBL/GenBank/DDBJ whole genome shotgun (WGS) entry which is preliminary data.</text>
</comment>
<reference evidence="9 10" key="1">
    <citation type="journal article" date="2018" name="Nat. Biotechnol.">
        <title>A standardized bacterial taxonomy based on genome phylogeny substantially revises the tree of life.</title>
        <authorList>
            <person name="Parks D.H."/>
            <person name="Chuvochina M."/>
            <person name="Waite D.W."/>
            <person name="Rinke C."/>
            <person name="Skarshewski A."/>
            <person name="Chaumeil P.A."/>
            <person name="Hugenholtz P."/>
        </authorList>
    </citation>
    <scope>NUCLEOTIDE SEQUENCE [LARGE SCALE GENOMIC DNA]</scope>
    <source>
        <strain evidence="9">UBA11482</strain>
    </source>
</reference>
<dbReference type="EMBL" id="DNWC01000098">
    <property type="protein sequence ID" value="HBJ08892.1"/>
    <property type="molecule type" value="Genomic_DNA"/>
</dbReference>
<comment type="similarity">
    <text evidence="2">Belongs to the peptidase S49 family.</text>
</comment>
<dbReference type="AlphaFoldDB" id="A0A316R2W1"/>
<dbReference type="GO" id="GO:0006465">
    <property type="term" value="P:signal peptide processing"/>
    <property type="evidence" value="ECO:0007669"/>
    <property type="project" value="InterPro"/>
</dbReference>
<protein>
    <submittedName>
        <fullName evidence="9">Signal peptide peptidase SppA</fullName>
    </submittedName>
</protein>
<sequence length="582" mass="65452">MKSFFKTTFACVLGVFIAGILLFWLFIGSVISLATFSTTPSYTSKENTILILKLEGELTERAKDDPLNILNSGEYIPKAGLDEILKAIQIAKWDNNITGIYLDISNFTGGYASIEEIRNALSDFKKSGKFIVAYADMYTQREYYLATAADWVFMNTIGMLDFRGLSTTPTFYKNTLDKIGVEMQVFRVGTYKSAVEPYITTQMSEANRKQTASYLNSIWETIISDIAEERQIEKHILNDYADSLVSLQEPQWVQKTKLVDSLLYRPEVESFLTQLCGVENINDINWASPTDIVSTAKKIKSKDRIAIVYAVGSIDGISSNGIISDKLVRTLKEVQDDESVKGVVLRVNSPGGSAFGSEQIWHAVEQLKQTKPVAVSMGDYAASGGYYLSCGANRIFANPATLTGSIGIFGLVPNAQKLLSEKIGLSFDEVKTNKYGAFPTIERPMTNDEKQKMQTYINRGYDLFIKRCAQGRKMSVDQIKNIAEGRVWSGKDALKIGLIDELGDMQKATEWIAKKCDITDYEVIEYPKKKSFYEELMNELRNGVSQSFMRLFLGNEYQYKKILDQIKQIDPIQAQMENIELE</sequence>
<evidence type="ECO:0000256" key="1">
    <source>
        <dbReference type="ARBA" id="ARBA00004370"/>
    </source>
</evidence>
<dbReference type="InterPro" id="IPR004634">
    <property type="entry name" value="Pept_S49_pIV"/>
</dbReference>
<dbReference type="NCBIfam" id="TIGR00706">
    <property type="entry name" value="SppA_dom"/>
    <property type="match status" value="1"/>
</dbReference>
<evidence type="ECO:0000256" key="2">
    <source>
        <dbReference type="ARBA" id="ARBA00008683"/>
    </source>
</evidence>
<keyword evidence="3" id="KW-0645">Protease</keyword>
<accession>A0A316R2W1</accession>
<dbReference type="GO" id="GO:0008236">
    <property type="term" value="F:serine-type peptidase activity"/>
    <property type="evidence" value="ECO:0007669"/>
    <property type="project" value="UniProtKB-KW"/>
</dbReference>
<evidence type="ECO:0000313" key="10">
    <source>
        <dbReference type="Proteomes" id="UP000262954"/>
    </source>
</evidence>
<dbReference type="GO" id="GO:0016020">
    <property type="term" value="C:membrane"/>
    <property type="evidence" value="ECO:0007669"/>
    <property type="project" value="UniProtKB-SubCell"/>
</dbReference>
<comment type="subcellular location">
    <subcellularLocation>
        <location evidence="1">Membrane</location>
    </subcellularLocation>
</comment>
<evidence type="ECO:0000256" key="6">
    <source>
        <dbReference type="ARBA" id="ARBA00023136"/>
    </source>
</evidence>
<feature type="domain" description="Peptidase S49" evidence="8">
    <location>
        <begin position="124"/>
        <end position="275"/>
    </location>
</feature>
<keyword evidence="6" id="KW-0472">Membrane</keyword>
<feature type="active site" description="Nucleophile" evidence="7">
    <location>
        <position position="383"/>
    </location>
</feature>
<dbReference type="PIRSF" id="PIRSF001217">
    <property type="entry name" value="Protease_4_SppA"/>
    <property type="match status" value="1"/>
</dbReference>
<dbReference type="Gene3D" id="3.90.226.10">
    <property type="entry name" value="2-enoyl-CoA Hydratase, Chain A, domain 1"/>
    <property type="match status" value="2"/>
</dbReference>
<keyword evidence="4" id="KW-0378">Hydrolase</keyword>
<organism evidence="9 10">
    <name type="scientific">Coprobacter fastidiosus</name>
    <dbReference type="NCBI Taxonomy" id="1099853"/>
    <lineage>
        <taxon>Bacteria</taxon>
        <taxon>Pseudomonadati</taxon>
        <taxon>Bacteroidota</taxon>
        <taxon>Bacteroidia</taxon>
        <taxon>Bacteroidales</taxon>
        <taxon>Barnesiellaceae</taxon>
        <taxon>Coprobacter</taxon>
    </lineage>
</organism>
<evidence type="ECO:0000256" key="7">
    <source>
        <dbReference type="PIRSR" id="PIRSR001217-1"/>
    </source>
</evidence>
<feature type="active site" description="Proton donor/acceptor" evidence="7">
    <location>
        <position position="192"/>
    </location>
</feature>
<dbReference type="InterPro" id="IPR047272">
    <property type="entry name" value="S49_SppA_C"/>
</dbReference>
<dbReference type="CDD" id="cd07018">
    <property type="entry name" value="S49_SppA_67K_type"/>
    <property type="match status" value="1"/>
</dbReference>
<dbReference type="RefSeq" id="WP_009319700.1">
    <property type="nucleotide sequence ID" value="NZ_CABKQP010000011.1"/>
</dbReference>
<name>A0A316R2W1_9BACT</name>
<gene>
    <name evidence="9" type="primary">sppA</name>
    <name evidence="9" type="ORF">DDY73_07780</name>
</gene>
<evidence type="ECO:0000256" key="4">
    <source>
        <dbReference type="ARBA" id="ARBA00022801"/>
    </source>
</evidence>
<evidence type="ECO:0000256" key="5">
    <source>
        <dbReference type="ARBA" id="ARBA00022825"/>
    </source>
</evidence>
<dbReference type="InterPro" id="IPR029045">
    <property type="entry name" value="ClpP/crotonase-like_dom_sf"/>
</dbReference>
<dbReference type="Proteomes" id="UP000262954">
    <property type="component" value="Unassembled WGS sequence"/>
</dbReference>
<dbReference type="PANTHER" id="PTHR33209:SF1">
    <property type="entry name" value="PEPTIDASE S49 DOMAIN-CONTAINING PROTEIN"/>
    <property type="match status" value="1"/>
</dbReference>
<dbReference type="Gene3D" id="6.20.330.10">
    <property type="match status" value="1"/>
</dbReference>
<feature type="domain" description="Peptidase S49" evidence="8">
    <location>
        <begin position="366"/>
        <end position="517"/>
    </location>
</feature>
<dbReference type="PANTHER" id="PTHR33209">
    <property type="entry name" value="PROTEASE 4"/>
    <property type="match status" value="1"/>
</dbReference>
<dbReference type="SUPFAM" id="SSF52096">
    <property type="entry name" value="ClpP/crotonase"/>
    <property type="match status" value="2"/>
</dbReference>
<dbReference type="CDD" id="cd07023">
    <property type="entry name" value="S49_Sppa_N_C"/>
    <property type="match status" value="1"/>
</dbReference>
<keyword evidence="5" id="KW-0720">Serine protease</keyword>
<evidence type="ECO:0000313" key="9">
    <source>
        <dbReference type="EMBL" id="HBJ08892.1"/>
    </source>
</evidence>
<dbReference type="InterPro" id="IPR047217">
    <property type="entry name" value="S49_SppA_67K_type_N"/>
</dbReference>
<evidence type="ECO:0000256" key="3">
    <source>
        <dbReference type="ARBA" id="ARBA00022670"/>
    </source>
</evidence>
<dbReference type="InterPro" id="IPR002142">
    <property type="entry name" value="Peptidase_S49"/>
</dbReference>
<dbReference type="InterPro" id="IPR004635">
    <property type="entry name" value="Pept_S49_SppA"/>
</dbReference>